<dbReference type="Pfam" id="PF01370">
    <property type="entry name" value="Epimerase"/>
    <property type="match status" value="1"/>
</dbReference>
<dbReference type="KEGG" id="tpx:Turpa_0318"/>
<sequence>MKVLITGGSGHIGSHIAERLLARKDQVLVIDNYATGRRDNLTAQVGLQITEGTIADKVLVDRLFDDFKPDIVVHAAAAYKDPENWEEDVLTNELGTVNVVKAAKRTGVKRVIYFQTSLCYGLHPIEQPITLNHPLFSGKSPGGSSYAISKTGGEQYIELSGLDFISFRLANSYGPRNLSGPLPTFYHRLTSNKGCFVMDTRRDFIFVDDLVDCVIKAVDGAGTRGYYHISTGKDYSVKELFDATLKALGMSPETPVELRARGEDDVFTILIDPSKTNKDFDWTPKTSLETGIQKAIDWYKTHGITQTFTHLKVEDKKH</sequence>
<organism evidence="3 4">
    <name type="scientific">Turneriella parva (strain ATCC BAA-1111 / DSM 21527 / NCTC 11395 / H)</name>
    <name type="common">Leptospira parva</name>
    <dbReference type="NCBI Taxonomy" id="869212"/>
    <lineage>
        <taxon>Bacteria</taxon>
        <taxon>Pseudomonadati</taxon>
        <taxon>Spirochaetota</taxon>
        <taxon>Spirochaetia</taxon>
        <taxon>Leptospirales</taxon>
        <taxon>Leptospiraceae</taxon>
        <taxon>Turneriella</taxon>
    </lineage>
</organism>
<dbReference type="Gene3D" id="3.40.50.720">
    <property type="entry name" value="NAD(P)-binding Rossmann-like Domain"/>
    <property type="match status" value="1"/>
</dbReference>
<dbReference type="PANTHER" id="PTHR43000">
    <property type="entry name" value="DTDP-D-GLUCOSE 4,6-DEHYDRATASE-RELATED"/>
    <property type="match status" value="1"/>
</dbReference>
<protein>
    <submittedName>
        <fullName evidence="3">NAD-dependent epimerase/dehydratase</fullName>
    </submittedName>
</protein>
<keyword evidence="4" id="KW-1185">Reference proteome</keyword>
<dbReference type="HOGENOM" id="CLU_007383_1_7_12"/>
<evidence type="ECO:0000313" key="3">
    <source>
        <dbReference type="EMBL" id="AFM10978.1"/>
    </source>
</evidence>
<dbReference type="OrthoDB" id="9801785at2"/>
<gene>
    <name evidence="3" type="ordered locus">Turpa_0318</name>
</gene>
<dbReference type="Proteomes" id="UP000006048">
    <property type="component" value="Chromosome"/>
</dbReference>
<evidence type="ECO:0000313" key="4">
    <source>
        <dbReference type="Proteomes" id="UP000006048"/>
    </source>
</evidence>
<dbReference type="STRING" id="869212.Turpa_0318"/>
<proteinExistence type="inferred from homology"/>
<dbReference type="SUPFAM" id="SSF51735">
    <property type="entry name" value="NAD(P)-binding Rossmann-fold domains"/>
    <property type="match status" value="1"/>
</dbReference>
<dbReference type="PATRIC" id="fig|869212.3.peg.281"/>
<feature type="domain" description="NAD-dependent epimerase/dehydratase" evidence="2">
    <location>
        <begin position="3"/>
        <end position="219"/>
    </location>
</feature>
<dbReference type="InterPro" id="IPR001509">
    <property type="entry name" value="Epimerase_deHydtase"/>
</dbReference>
<dbReference type="EMBL" id="CP002959">
    <property type="protein sequence ID" value="AFM10978.1"/>
    <property type="molecule type" value="Genomic_DNA"/>
</dbReference>
<accession>I4B121</accession>
<dbReference type="RefSeq" id="WP_014801498.1">
    <property type="nucleotide sequence ID" value="NC_018020.1"/>
</dbReference>
<name>I4B121_TURPD</name>
<dbReference type="InterPro" id="IPR036291">
    <property type="entry name" value="NAD(P)-bd_dom_sf"/>
</dbReference>
<evidence type="ECO:0000259" key="2">
    <source>
        <dbReference type="Pfam" id="PF01370"/>
    </source>
</evidence>
<comment type="similarity">
    <text evidence="1">Belongs to the NAD(P)-dependent epimerase/dehydratase family.</text>
</comment>
<dbReference type="AlphaFoldDB" id="I4B121"/>
<reference evidence="3 4" key="1">
    <citation type="submission" date="2012-06" db="EMBL/GenBank/DDBJ databases">
        <title>The complete chromosome of genome of Turneriella parva DSM 21527.</title>
        <authorList>
            <consortium name="US DOE Joint Genome Institute (JGI-PGF)"/>
            <person name="Lucas S."/>
            <person name="Han J."/>
            <person name="Lapidus A."/>
            <person name="Bruce D."/>
            <person name="Goodwin L."/>
            <person name="Pitluck S."/>
            <person name="Peters L."/>
            <person name="Kyrpides N."/>
            <person name="Mavromatis K."/>
            <person name="Ivanova N."/>
            <person name="Mikhailova N."/>
            <person name="Chertkov O."/>
            <person name="Detter J.C."/>
            <person name="Tapia R."/>
            <person name="Han C."/>
            <person name="Land M."/>
            <person name="Hauser L."/>
            <person name="Markowitz V."/>
            <person name="Cheng J.-F."/>
            <person name="Hugenholtz P."/>
            <person name="Woyke T."/>
            <person name="Wu D."/>
            <person name="Gronow S."/>
            <person name="Wellnitz S."/>
            <person name="Brambilla E."/>
            <person name="Klenk H.-P."/>
            <person name="Eisen J.A."/>
        </authorList>
    </citation>
    <scope>NUCLEOTIDE SEQUENCE [LARGE SCALE GENOMIC DNA]</scope>
    <source>
        <strain evidence="4">ATCC BAA-1111 / DSM 21527 / NCTC 11395 / H</strain>
    </source>
</reference>
<evidence type="ECO:0000256" key="1">
    <source>
        <dbReference type="ARBA" id="ARBA00007637"/>
    </source>
</evidence>